<dbReference type="PROSITE" id="PS50885">
    <property type="entry name" value="HAMP"/>
    <property type="match status" value="1"/>
</dbReference>
<dbReference type="GO" id="GO:0000155">
    <property type="term" value="F:phosphorelay sensor kinase activity"/>
    <property type="evidence" value="ECO:0007669"/>
    <property type="project" value="InterPro"/>
</dbReference>
<evidence type="ECO:0000259" key="12">
    <source>
        <dbReference type="PROSITE" id="PS50109"/>
    </source>
</evidence>
<dbReference type="InterPro" id="IPR003661">
    <property type="entry name" value="HisK_dim/P_dom"/>
</dbReference>
<dbReference type="Proteomes" id="UP000001844">
    <property type="component" value="Chromosome"/>
</dbReference>
<evidence type="ECO:0000256" key="10">
    <source>
        <dbReference type="SAM" id="Coils"/>
    </source>
</evidence>
<dbReference type="InterPro" id="IPR005467">
    <property type="entry name" value="His_kinase_dom"/>
</dbReference>
<evidence type="ECO:0000256" key="4">
    <source>
        <dbReference type="ARBA" id="ARBA00022553"/>
    </source>
</evidence>
<proteinExistence type="predicted"/>
<dbReference type="HOGENOM" id="CLU_550759_0_0_6"/>
<dbReference type="OrthoDB" id="1931120at2"/>
<feature type="transmembrane region" description="Helical" evidence="11">
    <location>
        <begin position="12"/>
        <end position="32"/>
    </location>
</feature>
<keyword evidence="8 14" id="KW-0067">ATP-binding</keyword>
<comment type="catalytic activity">
    <reaction evidence="1">
        <text>ATP + protein L-histidine = ADP + protein N-phospho-L-histidine.</text>
        <dbReference type="EC" id="2.7.13.3"/>
    </reaction>
</comment>
<dbReference type="SUPFAM" id="SSF55874">
    <property type="entry name" value="ATPase domain of HSP90 chaperone/DNA topoisomerase II/histidine kinase"/>
    <property type="match status" value="1"/>
</dbReference>
<evidence type="ECO:0000256" key="3">
    <source>
        <dbReference type="ARBA" id="ARBA00012438"/>
    </source>
</evidence>
<dbReference type="PANTHER" id="PTHR43065">
    <property type="entry name" value="SENSOR HISTIDINE KINASE"/>
    <property type="match status" value="1"/>
</dbReference>
<keyword evidence="15" id="KW-1185">Reference proteome</keyword>
<dbReference type="SUPFAM" id="SSF47384">
    <property type="entry name" value="Homodimeric domain of signal transducing histidine kinase"/>
    <property type="match status" value="1"/>
</dbReference>
<dbReference type="Gene3D" id="6.10.340.10">
    <property type="match status" value="1"/>
</dbReference>
<keyword evidence="5" id="KW-0808">Transferase</keyword>
<dbReference type="RefSeq" id="WP_013034036.1">
    <property type="nucleotide sequence ID" value="NC_013960.1"/>
</dbReference>
<dbReference type="AlphaFoldDB" id="D5BZH2"/>
<evidence type="ECO:0000256" key="7">
    <source>
        <dbReference type="ARBA" id="ARBA00022777"/>
    </source>
</evidence>
<dbReference type="Gene3D" id="1.10.287.130">
    <property type="match status" value="1"/>
</dbReference>
<keyword evidence="7" id="KW-0418">Kinase</keyword>
<keyword evidence="9" id="KW-0902">Two-component regulatory system</keyword>
<comment type="subcellular location">
    <subcellularLocation>
        <location evidence="2">Membrane</location>
    </subcellularLocation>
</comment>
<sequence>MKRLIYRTAQLRGLALLGLLLLTLILLGGMIWRNVHRLEMVRSYMSYSHRIQQVSLNLQQVLLEQLSGVTQVINPDQLKQLDGEVKDLTTSSYYSAEETPEQLRRLHHLLSGLIKGQNQTQTSMLFPALHLMKDVLDAEIVQHEQILRDIIRDTRTELELAVGTLTAILLLGGWFLRRRIFSPLEDLTQLLSRLAEGDFTPISTHHLDPLLLPVFSSYNEMVLRLQKLEEEKRLHAQSLEAEIRTAAQALLEQQRSLARAERLAAVGELAASIAHELRNPLAGIRMSCSNLQKEISNPDQAQRLDLISSELKRLTRLLNNLLDQAKHTPQPATELHIASVVQELLALTRYQIPTHLKLESEIPETLNCRLPEGDFRQALLNLVLNAAQAMGETPGTVRVEAHQNDSTLYLTVSDEGPGFYQEMLDVSIRPFVSGDQRGTGLGLAMVQRFAQEVGGYVQLANKQPHGACVTLVLPYQREQHACHVTNYRGRNTFRH</sequence>
<dbReference type="STRING" id="472759.Nhal_3134"/>
<evidence type="ECO:0000259" key="13">
    <source>
        <dbReference type="PROSITE" id="PS50885"/>
    </source>
</evidence>
<dbReference type="SMART" id="SM00387">
    <property type="entry name" value="HATPase_c"/>
    <property type="match status" value="1"/>
</dbReference>
<protein>
    <recommendedName>
        <fullName evidence="3">histidine kinase</fullName>
        <ecNumber evidence="3">2.7.13.3</ecNumber>
    </recommendedName>
</protein>
<gene>
    <name evidence="14" type="ordered locus">Nhal_3134</name>
</gene>
<dbReference type="Pfam" id="PF02518">
    <property type="entry name" value="HATPase_c"/>
    <property type="match status" value="1"/>
</dbReference>
<dbReference type="InterPro" id="IPR004358">
    <property type="entry name" value="Sig_transdc_His_kin-like_C"/>
</dbReference>
<keyword evidence="10" id="KW-0175">Coiled coil</keyword>
<dbReference type="EMBL" id="CP001798">
    <property type="protein sequence ID" value="ADE16186.1"/>
    <property type="molecule type" value="Genomic_DNA"/>
</dbReference>
<organism evidence="14 15">
    <name type="scientific">Nitrosococcus halophilus (strain Nc4)</name>
    <dbReference type="NCBI Taxonomy" id="472759"/>
    <lineage>
        <taxon>Bacteria</taxon>
        <taxon>Pseudomonadati</taxon>
        <taxon>Pseudomonadota</taxon>
        <taxon>Gammaproteobacteria</taxon>
        <taxon>Chromatiales</taxon>
        <taxon>Chromatiaceae</taxon>
        <taxon>Nitrosococcus</taxon>
    </lineage>
</organism>
<dbReference type="KEGG" id="nhl:Nhal_3134"/>
<feature type="domain" description="HAMP" evidence="13">
    <location>
        <begin position="178"/>
        <end position="230"/>
    </location>
</feature>
<dbReference type="EC" id="2.7.13.3" evidence="3"/>
<dbReference type="CDD" id="cd00082">
    <property type="entry name" value="HisKA"/>
    <property type="match status" value="1"/>
</dbReference>
<evidence type="ECO:0000256" key="11">
    <source>
        <dbReference type="SAM" id="Phobius"/>
    </source>
</evidence>
<keyword evidence="11" id="KW-1133">Transmembrane helix</keyword>
<dbReference type="InterPro" id="IPR003594">
    <property type="entry name" value="HATPase_dom"/>
</dbReference>
<dbReference type="SMART" id="SM00388">
    <property type="entry name" value="HisKA"/>
    <property type="match status" value="1"/>
</dbReference>
<evidence type="ECO:0000256" key="6">
    <source>
        <dbReference type="ARBA" id="ARBA00022741"/>
    </source>
</evidence>
<evidence type="ECO:0000313" key="15">
    <source>
        <dbReference type="Proteomes" id="UP000001844"/>
    </source>
</evidence>
<evidence type="ECO:0000256" key="2">
    <source>
        <dbReference type="ARBA" id="ARBA00004370"/>
    </source>
</evidence>
<dbReference type="GO" id="GO:0005524">
    <property type="term" value="F:ATP binding"/>
    <property type="evidence" value="ECO:0007669"/>
    <property type="project" value="UniProtKB-KW"/>
</dbReference>
<keyword evidence="4" id="KW-0597">Phosphoprotein</keyword>
<evidence type="ECO:0000313" key="14">
    <source>
        <dbReference type="EMBL" id="ADE16186.1"/>
    </source>
</evidence>
<dbReference type="eggNOG" id="COG4191">
    <property type="taxonomic scope" value="Bacteria"/>
</dbReference>
<accession>D5BZH2</accession>
<dbReference type="GO" id="GO:0016020">
    <property type="term" value="C:membrane"/>
    <property type="evidence" value="ECO:0007669"/>
    <property type="project" value="UniProtKB-SubCell"/>
</dbReference>
<dbReference type="PROSITE" id="PS50109">
    <property type="entry name" value="HIS_KIN"/>
    <property type="match status" value="1"/>
</dbReference>
<evidence type="ECO:0000256" key="5">
    <source>
        <dbReference type="ARBA" id="ARBA00022679"/>
    </source>
</evidence>
<dbReference type="PRINTS" id="PR00344">
    <property type="entry name" value="BCTRLSENSOR"/>
</dbReference>
<evidence type="ECO:0000256" key="1">
    <source>
        <dbReference type="ARBA" id="ARBA00000085"/>
    </source>
</evidence>
<evidence type="ECO:0000256" key="9">
    <source>
        <dbReference type="ARBA" id="ARBA00023012"/>
    </source>
</evidence>
<dbReference type="InterPro" id="IPR036890">
    <property type="entry name" value="HATPase_C_sf"/>
</dbReference>
<keyword evidence="11" id="KW-0812">Transmembrane</keyword>
<dbReference type="InterPro" id="IPR036097">
    <property type="entry name" value="HisK_dim/P_sf"/>
</dbReference>
<feature type="domain" description="Histidine kinase" evidence="12">
    <location>
        <begin position="272"/>
        <end position="477"/>
    </location>
</feature>
<reference evidence="15" key="1">
    <citation type="submission" date="2010-04" db="EMBL/GenBank/DDBJ databases">
        <title>Complete genome sequence of Nitrosococcus halophilus Nc4, a salt-adapted, aerobic obligate ammonia-oxidizing sulfur purple bacterium.</title>
        <authorList>
            <consortium name="US DOE Joint Genome Institute"/>
            <person name="Campbell M.A."/>
            <person name="Malfatti S.A."/>
            <person name="Chain P.S.G."/>
            <person name="Heidelberg J.F."/>
            <person name="Ward B.B."/>
            <person name="Klotz M.G."/>
        </authorList>
    </citation>
    <scope>NUCLEOTIDE SEQUENCE [LARGE SCALE GENOMIC DNA]</scope>
    <source>
        <strain evidence="15">Nc4</strain>
    </source>
</reference>
<dbReference type="Pfam" id="PF00512">
    <property type="entry name" value="HisKA"/>
    <property type="match status" value="1"/>
</dbReference>
<keyword evidence="6" id="KW-0547">Nucleotide-binding</keyword>
<evidence type="ECO:0000256" key="8">
    <source>
        <dbReference type="ARBA" id="ARBA00022840"/>
    </source>
</evidence>
<dbReference type="Gene3D" id="3.30.565.10">
    <property type="entry name" value="Histidine kinase-like ATPase, C-terminal domain"/>
    <property type="match status" value="1"/>
</dbReference>
<keyword evidence="11" id="KW-0472">Membrane</keyword>
<dbReference type="InterPro" id="IPR003660">
    <property type="entry name" value="HAMP_dom"/>
</dbReference>
<name>D5BZH2_NITHN</name>
<feature type="coiled-coil region" evidence="10">
    <location>
        <begin position="225"/>
        <end position="256"/>
    </location>
</feature>
<dbReference type="PANTHER" id="PTHR43065:SF10">
    <property type="entry name" value="PEROXIDE STRESS-ACTIVATED HISTIDINE KINASE MAK3"/>
    <property type="match status" value="1"/>
</dbReference>